<gene>
    <name evidence="2" type="ORF">Tci_883916</name>
</gene>
<dbReference type="EMBL" id="BKCJ011262422">
    <property type="protein sequence ID" value="GFD11947.1"/>
    <property type="molecule type" value="Genomic_DNA"/>
</dbReference>
<dbReference type="AlphaFoldDB" id="A0A699TPC3"/>
<protein>
    <submittedName>
        <fullName evidence="2">Uncharacterized protein</fullName>
    </submittedName>
</protein>
<feature type="region of interest" description="Disordered" evidence="1">
    <location>
        <begin position="95"/>
        <end position="141"/>
    </location>
</feature>
<organism evidence="2">
    <name type="scientific">Tanacetum cinerariifolium</name>
    <name type="common">Dalmatian daisy</name>
    <name type="synonym">Chrysanthemum cinerariifolium</name>
    <dbReference type="NCBI Taxonomy" id="118510"/>
    <lineage>
        <taxon>Eukaryota</taxon>
        <taxon>Viridiplantae</taxon>
        <taxon>Streptophyta</taxon>
        <taxon>Embryophyta</taxon>
        <taxon>Tracheophyta</taxon>
        <taxon>Spermatophyta</taxon>
        <taxon>Magnoliopsida</taxon>
        <taxon>eudicotyledons</taxon>
        <taxon>Gunneridae</taxon>
        <taxon>Pentapetalae</taxon>
        <taxon>asterids</taxon>
        <taxon>campanulids</taxon>
        <taxon>Asterales</taxon>
        <taxon>Asteraceae</taxon>
        <taxon>Asteroideae</taxon>
        <taxon>Anthemideae</taxon>
        <taxon>Anthemidinae</taxon>
        <taxon>Tanacetum</taxon>
    </lineage>
</organism>
<accession>A0A699TPC3</accession>
<comment type="caution">
    <text evidence="2">The sequence shown here is derived from an EMBL/GenBank/DDBJ whole genome shotgun (WGS) entry which is preliminary data.</text>
</comment>
<proteinExistence type="predicted"/>
<feature type="region of interest" description="Disordered" evidence="1">
    <location>
        <begin position="160"/>
        <end position="183"/>
    </location>
</feature>
<name>A0A699TPC3_TANCI</name>
<evidence type="ECO:0000256" key="1">
    <source>
        <dbReference type="SAM" id="MobiDB-lite"/>
    </source>
</evidence>
<feature type="non-terminal residue" evidence="2">
    <location>
        <position position="183"/>
    </location>
</feature>
<sequence length="183" mass="18476">LDGRAASAGAGPARRRARRGGVAGPGRVLAGLAGAVFLPLGVHVREAGEGPAAGDACAGRFGRGAHRAAAAVFGPALGRGRAGGPRRDVQLRPLARLRRAARPAGARRSAATRPPRQHSRALGHWLGPAGPGVPAQPVGPGAGEIPGCAPLLVRALRPLSAVGPARRSRAPDSGRHQPRGLYR</sequence>
<feature type="region of interest" description="Disordered" evidence="1">
    <location>
        <begin position="1"/>
        <end position="22"/>
    </location>
</feature>
<feature type="compositionally biased region" description="Low complexity" evidence="1">
    <location>
        <begin position="1"/>
        <end position="12"/>
    </location>
</feature>
<evidence type="ECO:0000313" key="2">
    <source>
        <dbReference type="EMBL" id="GFD11947.1"/>
    </source>
</evidence>
<reference evidence="2" key="1">
    <citation type="journal article" date="2019" name="Sci. Rep.">
        <title>Draft genome of Tanacetum cinerariifolium, the natural source of mosquito coil.</title>
        <authorList>
            <person name="Yamashiro T."/>
            <person name="Shiraishi A."/>
            <person name="Satake H."/>
            <person name="Nakayama K."/>
        </authorList>
    </citation>
    <scope>NUCLEOTIDE SEQUENCE</scope>
</reference>
<feature type="non-terminal residue" evidence="2">
    <location>
        <position position="1"/>
    </location>
</feature>
<feature type="compositionally biased region" description="Low complexity" evidence="1">
    <location>
        <begin position="102"/>
        <end position="114"/>
    </location>
</feature>